<dbReference type="Proteomes" id="UP000031523">
    <property type="component" value="Chromosome"/>
</dbReference>
<reference evidence="1 2" key="1">
    <citation type="submission" date="2015-01" db="EMBL/GenBank/DDBJ databases">
        <title>Enhanced salinomycin production by adjusting the supply of polyketide extender units in Streptomyce albus DSM 41398.</title>
        <authorList>
            <person name="Lu C."/>
        </authorList>
    </citation>
    <scope>NUCLEOTIDE SEQUENCE [LARGE SCALE GENOMIC DNA]</scope>
    <source>
        <strain evidence="2">ATCC 21838 / DSM 41398 / FERM P-419 / JCM 4703 / NBRC 107858</strain>
    </source>
</reference>
<accession>A0A0B5EW22</accession>
<dbReference type="AlphaFoldDB" id="A0A0B5EW22"/>
<sequence>MGRIVVDDEMYVQTGGHFFVELGQEFRELDGSVASVQ</sequence>
<keyword evidence="2" id="KW-1185">Reference proteome</keyword>
<protein>
    <submittedName>
        <fullName evidence="1">Uncharacterized protein</fullName>
    </submittedName>
</protein>
<evidence type="ECO:0000313" key="1">
    <source>
        <dbReference type="EMBL" id="AJE83425.1"/>
    </source>
</evidence>
<evidence type="ECO:0000313" key="2">
    <source>
        <dbReference type="Proteomes" id="UP000031523"/>
    </source>
</evidence>
<gene>
    <name evidence="1" type="ORF">SLNWT_3049</name>
</gene>
<proteinExistence type="predicted"/>
<dbReference type="KEGG" id="sals:SLNWT_3049"/>
<organism evidence="1 2">
    <name type="scientific">Streptomyces albus (strain ATCC 21838 / DSM 41398 / FERM P-419 / JCM 4703 / NBRC 107858)</name>
    <dbReference type="NCBI Taxonomy" id="1081613"/>
    <lineage>
        <taxon>Bacteria</taxon>
        <taxon>Bacillati</taxon>
        <taxon>Actinomycetota</taxon>
        <taxon>Actinomycetes</taxon>
        <taxon>Kitasatosporales</taxon>
        <taxon>Streptomycetaceae</taxon>
        <taxon>Streptomyces</taxon>
    </lineage>
</organism>
<dbReference type="EMBL" id="CP010519">
    <property type="protein sequence ID" value="AJE83425.1"/>
    <property type="molecule type" value="Genomic_DNA"/>
</dbReference>
<name>A0A0B5EW22_STRA4</name>